<organism evidence="1 2">
    <name type="scientific">Fusarium solani subsp. cucurbitae</name>
    <name type="common">Neocosmosporum cucurbitae</name>
    <dbReference type="NCBI Taxonomy" id="2747967"/>
    <lineage>
        <taxon>Eukaryota</taxon>
        <taxon>Fungi</taxon>
        <taxon>Dikarya</taxon>
        <taxon>Ascomycota</taxon>
        <taxon>Pezizomycotina</taxon>
        <taxon>Sordariomycetes</taxon>
        <taxon>Hypocreomycetidae</taxon>
        <taxon>Hypocreales</taxon>
        <taxon>Nectriaceae</taxon>
        <taxon>Fusarium</taxon>
        <taxon>Fusarium solani species complex</taxon>
    </lineage>
</organism>
<reference evidence="1" key="1">
    <citation type="submission" date="2021-11" db="EMBL/GenBank/DDBJ databases">
        <title>Fusarium solani-melongenae Genome sequencing and assembly.</title>
        <authorList>
            <person name="Xie S."/>
            <person name="Huang L."/>
            <person name="Zhang X."/>
        </authorList>
    </citation>
    <scope>NUCLEOTIDE SEQUENCE</scope>
    <source>
        <strain evidence="1">CRI 24-3</strain>
    </source>
</reference>
<protein>
    <submittedName>
        <fullName evidence="1">Uncharacterized protein</fullName>
    </submittedName>
</protein>
<proteinExistence type="predicted"/>
<name>A0ACD3ZNV8_FUSSC</name>
<keyword evidence="2" id="KW-1185">Reference proteome</keyword>
<dbReference type="EMBL" id="CP090040">
    <property type="protein sequence ID" value="UPL02916.1"/>
    <property type="molecule type" value="Genomic_DNA"/>
</dbReference>
<evidence type="ECO:0000313" key="1">
    <source>
        <dbReference type="EMBL" id="UPL02916.1"/>
    </source>
</evidence>
<gene>
    <name evidence="1" type="ORF">LCI18_013850</name>
</gene>
<evidence type="ECO:0000313" key="2">
    <source>
        <dbReference type="Proteomes" id="UP000830768"/>
    </source>
</evidence>
<dbReference type="Proteomes" id="UP000830768">
    <property type="component" value="Chromosome 12"/>
</dbReference>
<accession>A0ACD3ZNV8</accession>
<sequence length="75" mass="8169">MASRKHSNSGKKTKCKLRAHCKCRHVRLLISAQVTWSARPVEAVDPAMPFAPTAGEEENLVFLDTLSGIVGYDGS</sequence>